<evidence type="ECO:0000256" key="2">
    <source>
        <dbReference type="ARBA" id="ARBA00022723"/>
    </source>
</evidence>
<proteinExistence type="predicted"/>
<dbReference type="AlphaFoldDB" id="A0A8J2TT29"/>
<sequence>MKVNSIIFIVGFLIAFTVGYFVFDTESAESTVEDPNTVQEESSAGDKSANNTEDSEESATETTNANTEETDTAEGGESVPAEAEALQANNCLSCHAVESLGIAGGTTGPDLSQAYNEVEGKHGKDLDSFLQEPTSAVMSTVIGDNPLSDEERASIIEALKFAAEN</sequence>
<keyword evidence="2 4" id="KW-0479">Metal-binding</keyword>
<dbReference type="GO" id="GO:0009055">
    <property type="term" value="F:electron transfer activity"/>
    <property type="evidence" value="ECO:0007669"/>
    <property type="project" value="InterPro"/>
</dbReference>
<keyword evidence="6" id="KW-0472">Membrane</keyword>
<keyword evidence="6" id="KW-0812">Transmembrane</keyword>
<evidence type="ECO:0000256" key="1">
    <source>
        <dbReference type="ARBA" id="ARBA00022617"/>
    </source>
</evidence>
<feature type="region of interest" description="Disordered" evidence="5">
    <location>
        <begin position="28"/>
        <end position="84"/>
    </location>
</feature>
<evidence type="ECO:0000313" key="8">
    <source>
        <dbReference type="EMBL" id="GFZ86591.1"/>
    </source>
</evidence>
<reference evidence="8" key="2">
    <citation type="submission" date="2020-09" db="EMBL/GenBank/DDBJ databases">
        <authorList>
            <person name="Sun Q."/>
            <person name="Zhou Y."/>
        </authorList>
    </citation>
    <scope>NUCLEOTIDE SEQUENCE</scope>
    <source>
        <strain evidence="8">CGMCC 1.12360</strain>
    </source>
</reference>
<organism evidence="8 9">
    <name type="scientific">Compostibacillus humi</name>
    <dbReference type="NCBI Taxonomy" id="1245525"/>
    <lineage>
        <taxon>Bacteria</taxon>
        <taxon>Bacillati</taxon>
        <taxon>Bacillota</taxon>
        <taxon>Bacilli</taxon>
        <taxon>Bacillales</taxon>
        <taxon>Bacillaceae</taxon>
        <taxon>Compostibacillus</taxon>
    </lineage>
</organism>
<dbReference type="InterPro" id="IPR036909">
    <property type="entry name" value="Cyt_c-like_dom_sf"/>
</dbReference>
<evidence type="ECO:0000256" key="5">
    <source>
        <dbReference type="SAM" id="MobiDB-lite"/>
    </source>
</evidence>
<gene>
    <name evidence="8" type="ORF">GCM10010978_28160</name>
</gene>
<dbReference type="PROSITE" id="PS51007">
    <property type="entry name" value="CYTC"/>
    <property type="match status" value="1"/>
</dbReference>
<keyword evidence="6" id="KW-1133">Transmembrane helix</keyword>
<protein>
    <recommendedName>
        <fullName evidence="7">Cytochrome c domain-containing protein</fullName>
    </recommendedName>
</protein>
<dbReference type="RefSeq" id="WP_188393059.1">
    <property type="nucleotide sequence ID" value="NZ_BMEV01000068.1"/>
</dbReference>
<dbReference type="EMBL" id="BMEV01000068">
    <property type="protein sequence ID" value="GFZ86591.1"/>
    <property type="molecule type" value="Genomic_DNA"/>
</dbReference>
<feature type="domain" description="Cytochrome c" evidence="7">
    <location>
        <begin position="70"/>
        <end position="163"/>
    </location>
</feature>
<reference evidence="8" key="1">
    <citation type="journal article" date="2014" name="Int. J. Syst. Evol. Microbiol.">
        <title>Complete genome sequence of Corynebacterium casei LMG S-19264T (=DSM 44701T), isolated from a smear-ripened cheese.</title>
        <authorList>
            <consortium name="US DOE Joint Genome Institute (JGI-PGF)"/>
            <person name="Walter F."/>
            <person name="Albersmeier A."/>
            <person name="Kalinowski J."/>
            <person name="Ruckert C."/>
        </authorList>
    </citation>
    <scope>NUCLEOTIDE SEQUENCE</scope>
    <source>
        <strain evidence="8">CGMCC 1.12360</strain>
    </source>
</reference>
<name>A0A8J2TT29_9BACI</name>
<dbReference type="InterPro" id="IPR009056">
    <property type="entry name" value="Cyt_c-like_dom"/>
</dbReference>
<dbReference type="SUPFAM" id="SSF46626">
    <property type="entry name" value="Cytochrome c"/>
    <property type="match status" value="1"/>
</dbReference>
<keyword evidence="3 4" id="KW-0408">Iron</keyword>
<dbReference type="Gene3D" id="1.10.760.10">
    <property type="entry name" value="Cytochrome c-like domain"/>
    <property type="match status" value="1"/>
</dbReference>
<evidence type="ECO:0000259" key="7">
    <source>
        <dbReference type="PROSITE" id="PS51007"/>
    </source>
</evidence>
<dbReference type="GO" id="GO:0020037">
    <property type="term" value="F:heme binding"/>
    <property type="evidence" value="ECO:0007669"/>
    <property type="project" value="InterPro"/>
</dbReference>
<evidence type="ECO:0000256" key="6">
    <source>
        <dbReference type="SAM" id="Phobius"/>
    </source>
</evidence>
<keyword evidence="9" id="KW-1185">Reference proteome</keyword>
<dbReference type="Proteomes" id="UP000602050">
    <property type="component" value="Unassembled WGS sequence"/>
</dbReference>
<keyword evidence="1 4" id="KW-0349">Heme</keyword>
<evidence type="ECO:0000313" key="9">
    <source>
        <dbReference type="Proteomes" id="UP000602050"/>
    </source>
</evidence>
<accession>A0A8J2TT29</accession>
<dbReference type="GO" id="GO:0046872">
    <property type="term" value="F:metal ion binding"/>
    <property type="evidence" value="ECO:0007669"/>
    <property type="project" value="UniProtKB-KW"/>
</dbReference>
<comment type="caution">
    <text evidence="8">The sequence shown here is derived from an EMBL/GenBank/DDBJ whole genome shotgun (WGS) entry which is preliminary data.</text>
</comment>
<feature type="compositionally biased region" description="Polar residues" evidence="5">
    <location>
        <begin position="28"/>
        <end position="42"/>
    </location>
</feature>
<evidence type="ECO:0000256" key="4">
    <source>
        <dbReference type="PROSITE-ProRule" id="PRU00433"/>
    </source>
</evidence>
<feature type="transmembrane region" description="Helical" evidence="6">
    <location>
        <begin position="6"/>
        <end position="23"/>
    </location>
</feature>
<dbReference type="Pfam" id="PF00034">
    <property type="entry name" value="Cytochrom_C"/>
    <property type="match status" value="1"/>
</dbReference>
<evidence type="ECO:0000256" key="3">
    <source>
        <dbReference type="ARBA" id="ARBA00023004"/>
    </source>
</evidence>